<keyword evidence="2" id="KW-1133">Transmembrane helix</keyword>
<gene>
    <name evidence="4" type="ORF">J5W02_04535</name>
</gene>
<evidence type="ECO:0000313" key="4">
    <source>
        <dbReference type="EMBL" id="MBW7572071.1"/>
    </source>
</evidence>
<evidence type="ECO:0000256" key="2">
    <source>
        <dbReference type="SAM" id="Phobius"/>
    </source>
</evidence>
<dbReference type="RefSeq" id="WP_219964498.1">
    <property type="nucleotide sequence ID" value="NZ_JAGFNZ010000002.1"/>
</dbReference>
<feature type="compositionally biased region" description="Basic and acidic residues" evidence="1">
    <location>
        <begin position="294"/>
        <end position="310"/>
    </location>
</feature>
<keyword evidence="5" id="KW-1185">Reference proteome</keyword>
<feature type="compositionally biased region" description="Polar residues" evidence="1">
    <location>
        <begin position="344"/>
        <end position="353"/>
    </location>
</feature>
<protein>
    <recommendedName>
        <fullName evidence="3">Anti-sigma factor RsgI-like middle domain-containing protein</fullName>
    </recommendedName>
</protein>
<dbReference type="Proteomes" id="UP000719942">
    <property type="component" value="Unassembled WGS sequence"/>
</dbReference>
<dbReference type="InterPro" id="IPR055431">
    <property type="entry name" value="RsgI_M"/>
</dbReference>
<dbReference type="EMBL" id="JAGFNZ010000002">
    <property type="protein sequence ID" value="MBW7572071.1"/>
    <property type="molecule type" value="Genomic_DNA"/>
</dbReference>
<feature type="domain" description="Anti-sigma factor RsgI-like middle" evidence="3">
    <location>
        <begin position="76"/>
        <end position="209"/>
    </location>
</feature>
<feature type="compositionally biased region" description="Low complexity" evidence="1">
    <location>
        <begin position="321"/>
        <end position="343"/>
    </location>
</feature>
<dbReference type="Pfam" id="PF23750">
    <property type="entry name" value="RsgI_M"/>
    <property type="match status" value="1"/>
</dbReference>
<reference evidence="4 5" key="1">
    <citation type="submission" date="2021-03" db="EMBL/GenBank/DDBJ databases">
        <title>Caproiciproducens sp. nov. isolated from feces of cow.</title>
        <authorList>
            <person name="Choi J.-Y."/>
        </authorList>
    </citation>
    <scope>NUCLEOTIDE SEQUENCE [LARGE SCALE GENOMIC DNA]</scope>
    <source>
        <strain evidence="4 5">AGMB10547</strain>
    </source>
</reference>
<sequence>MMETIFRAAMNHIRAKEDLKRNTKAYLIASLNASPAATKSRSARSVRQRVVIAACTVFFVCAMSAATVAYYKTPASYLSLDINPSVELGVNGLGRIVSATAYNSDGTTILNGQNIMDADVKSAVHTLVKSAAQKGFVAQDGSTVISVTSETDDASTAIELENAAAQGAETAIQSERKTATISKDHVPLEKRDEAKKLALTPGKLSLIQKLQALDPSVTVSEYKDAKVKDIMKRINELKKLAKANSSAPEDDNTAIDEADGQDAPSSSGTAVDKNTQDTANETDDEDSPVSSGESGKDSVSDSSGDPEKVDSQPASSKNGITSSQTQSSSGSTETGSRSSSSSSAINNDSKLPQ</sequence>
<evidence type="ECO:0000313" key="5">
    <source>
        <dbReference type="Proteomes" id="UP000719942"/>
    </source>
</evidence>
<feature type="transmembrane region" description="Helical" evidence="2">
    <location>
        <begin position="50"/>
        <end position="71"/>
    </location>
</feature>
<evidence type="ECO:0000259" key="3">
    <source>
        <dbReference type="Pfam" id="PF23750"/>
    </source>
</evidence>
<proteinExistence type="predicted"/>
<name>A0ABS7DNF8_9FIRM</name>
<organism evidence="4 5">
    <name type="scientific">Caproiciproducens faecalis</name>
    <dbReference type="NCBI Taxonomy" id="2820301"/>
    <lineage>
        <taxon>Bacteria</taxon>
        <taxon>Bacillati</taxon>
        <taxon>Bacillota</taxon>
        <taxon>Clostridia</taxon>
        <taxon>Eubacteriales</taxon>
        <taxon>Acutalibacteraceae</taxon>
        <taxon>Caproiciproducens</taxon>
    </lineage>
</organism>
<keyword evidence="2" id="KW-0812">Transmembrane</keyword>
<comment type="caution">
    <text evidence="4">The sequence shown here is derived from an EMBL/GenBank/DDBJ whole genome shotgun (WGS) entry which is preliminary data.</text>
</comment>
<feature type="compositionally biased region" description="Acidic residues" evidence="1">
    <location>
        <begin position="248"/>
        <end position="260"/>
    </location>
</feature>
<evidence type="ECO:0000256" key="1">
    <source>
        <dbReference type="SAM" id="MobiDB-lite"/>
    </source>
</evidence>
<feature type="region of interest" description="Disordered" evidence="1">
    <location>
        <begin position="240"/>
        <end position="353"/>
    </location>
</feature>
<keyword evidence="2" id="KW-0472">Membrane</keyword>
<accession>A0ABS7DNF8</accession>
<feature type="compositionally biased region" description="Polar residues" evidence="1">
    <location>
        <begin position="263"/>
        <end position="279"/>
    </location>
</feature>